<protein>
    <submittedName>
        <fullName evidence="1">Uncharacterized protein</fullName>
    </submittedName>
</protein>
<name>A0ACB9RMN3_9MYRT</name>
<gene>
    <name evidence="1" type="ORF">MLD38_006501</name>
</gene>
<reference evidence="2" key="1">
    <citation type="journal article" date="2023" name="Front. Plant Sci.">
        <title>Chromosomal-level genome assembly of Melastoma candidum provides insights into trichome evolution.</title>
        <authorList>
            <person name="Zhong Y."/>
            <person name="Wu W."/>
            <person name="Sun C."/>
            <person name="Zou P."/>
            <person name="Liu Y."/>
            <person name="Dai S."/>
            <person name="Zhou R."/>
        </authorList>
    </citation>
    <scope>NUCLEOTIDE SEQUENCE [LARGE SCALE GENOMIC DNA]</scope>
</reference>
<evidence type="ECO:0000313" key="2">
    <source>
        <dbReference type="Proteomes" id="UP001057402"/>
    </source>
</evidence>
<organism evidence="1 2">
    <name type="scientific">Melastoma candidum</name>
    <dbReference type="NCBI Taxonomy" id="119954"/>
    <lineage>
        <taxon>Eukaryota</taxon>
        <taxon>Viridiplantae</taxon>
        <taxon>Streptophyta</taxon>
        <taxon>Embryophyta</taxon>
        <taxon>Tracheophyta</taxon>
        <taxon>Spermatophyta</taxon>
        <taxon>Magnoliopsida</taxon>
        <taxon>eudicotyledons</taxon>
        <taxon>Gunneridae</taxon>
        <taxon>Pentapetalae</taxon>
        <taxon>rosids</taxon>
        <taxon>malvids</taxon>
        <taxon>Myrtales</taxon>
        <taxon>Melastomataceae</taxon>
        <taxon>Melastomatoideae</taxon>
        <taxon>Melastomateae</taxon>
        <taxon>Melastoma</taxon>
    </lineage>
</organism>
<sequence>MAASSDNPGDVPAPNFTLLSAANARTPFPFRQPILLRPSTLASPAAKLLRGVQDLVSRNPLLRNLASLKMDFDRMCRQINCRKLGGPRLPSNHNFAAMLPGDSMAGLVVANGLTNFLNIYNTLLVVRLVLTWFPNAPPAIVSPLSTLCDPYLNIFRGIIPPLGGSLDFSPILAFIVLNAFTSTAAALPAEFPPAASVKDVGAPYLGNLTASNKKWMKRLQGSRSKSSENVA</sequence>
<dbReference type="Proteomes" id="UP001057402">
    <property type="component" value="Chromosome 3"/>
</dbReference>
<evidence type="ECO:0000313" key="1">
    <source>
        <dbReference type="EMBL" id="KAI4380295.1"/>
    </source>
</evidence>
<accession>A0ACB9RMN3</accession>
<dbReference type="EMBL" id="CM042882">
    <property type="protein sequence ID" value="KAI4380295.1"/>
    <property type="molecule type" value="Genomic_DNA"/>
</dbReference>
<comment type="caution">
    <text evidence="1">The sequence shown here is derived from an EMBL/GenBank/DDBJ whole genome shotgun (WGS) entry which is preliminary data.</text>
</comment>
<proteinExistence type="predicted"/>
<keyword evidence="2" id="KW-1185">Reference proteome</keyword>